<dbReference type="InterPro" id="IPR011990">
    <property type="entry name" value="TPR-like_helical_dom_sf"/>
</dbReference>
<dbReference type="Pfam" id="PF13181">
    <property type="entry name" value="TPR_8"/>
    <property type="match status" value="2"/>
</dbReference>
<evidence type="ECO:0000256" key="3">
    <source>
        <dbReference type="ARBA" id="ARBA00022737"/>
    </source>
</evidence>
<keyword evidence="4 6" id="KW-0802">TPR repeat</keyword>
<keyword evidence="10" id="KW-1185">Reference proteome</keyword>
<keyword evidence="2" id="KW-0963">Cytoplasm</keyword>
<dbReference type="InterPro" id="IPR051476">
    <property type="entry name" value="Bac_ResReg_Asp_Phosphatase"/>
</dbReference>
<keyword evidence="7" id="KW-0472">Membrane</keyword>
<dbReference type="RefSeq" id="WP_147168091.1">
    <property type="nucleotide sequence ID" value="NZ_VOOR01000028.1"/>
</dbReference>
<name>A0A5C6RME0_9BACT</name>
<evidence type="ECO:0000256" key="8">
    <source>
        <dbReference type="SAM" id="SignalP"/>
    </source>
</evidence>
<evidence type="ECO:0000256" key="6">
    <source>
        <dbReference type="PROSITE-ProRule" id="PRU00339"/>
    </source>
</evidence>
<feature type="transmembrane region" description="Helical" evidence="7">
    <location>
        <begin position="442"/>
        <end position="462"/>
    </location>
</feature>
<keyword evidence="3" id="KW-0677">Repeat</keyword>
<dbReference type="PROSITE" id="PS50005">
    <property type="entry name" value="TPR"/>
    <property type="match status" value="1"/>
</dbReference>
<gene>
    <name evidence="9" type="ORF">FRY97_13575</name>
</gene>
<dbReference type="EMBL" id="VOOR01000028">
    <property type="protein sequence ID" value="TXB62522.1"/>
    <property type="molecule type" value="Genomic_DNA"/>
</dbReference>
<evidence type="ECO:0000256" key="5">
    <source>
        <dbReference type="ARBA" id="ARBA00038253"/>
    </source>
</evidence>
<keyword evidence="8" id="KW-0732">Signal</keyword>
<dbReference type="SUPFAM" id="SSF48452">
    <property type="entry name" value="TPR-like"/>
    <property type="match status" value="2"/>
</dbReference>
<comment type="similarity">
    <text evidence="5">Belongs to the Rap family.</text>
</comment>
<keyword evidence="7" id="KW-1133">Transmembrane helix</keyword>
<dbReference type="SMART" id="SM00028">
    <property type="entry name" value="TPR"/>
    <property type="match status" value="4"/>
</dbReference>
<accession>A0A5C6RME0</accession>
<evidence type="ECO:0000313" key="10">
    <source>
        <dbReference type="Proteomes" id="UP000321580"/>
    </source>
</evidence>
<feature type="repeat" description="TPR" evidence="6">
    <location>
        <begin position="158"/>
        <end position="191"/>
    </location>
</feature>
<comment type="subcellular location">
    <subcellularLocation>
        <location evidence="1">Cytoplasm</location>
    </subcellularLocation>
</comment>
<dbReference type="Gene3D" id="1.25.40.10">
    <property type="entry name" value="Tetratricopeptide repeat domain"/>
    <property type="match status" value="2"/>
</dbReference>
<dbReference type="PANTHER" id="PTHR46630:SF1">
    <property type="entry name" value="TETRATRICOPEPTIDE REPEAT PROTEIN 29"/>
    <property type="match status" value="1"/>
</dbReference>
<dbReference type="InterPro" id="IPR019734">
    <property type="entry name" value="TPR_rpt"/>
</dbReference>
<evidence type="ECO:0000256" key="7">
    <source>
        <dbReference type="SAM" id="Phobius"/>
    </source>
</evidence>
<evidence type="ECO:0000256" key="4">
    <source>
        <dbReference type="ARBA" id="ARBA00022803"/>
    </source>
</evidence>
<evidence type="ECO:0000256" key="2">
    <source>
        <dbReference type="ARBA" id="ARBA00022490"/>
    </source>
</evidence>
<dbReference type="SUPFAM" id="SSF46894">
    <property type="entry name" value="C-terminal effector domain of the bipartite response regulators"/>
    <property type="match status" value="1"/>
</dbReference>
<dbReference type="AlphaFoldDB" id="A0A5C6RME0"/>
<dbReference type="Proteomes" id="UP000321580">
    <property type="component" value="Unassembled WGS sequence"/>
</dbReference>
<comment type="caution">
    <text evidence="9">The sequence shown here is derived from an EMBL/GenBank/DDBJ whole genome shotgun (WGS) entry which is preliminary data.</text>
</comment>
<feature type="chain" id="PRO_5022705639" evidence="8">
    <location>
        <begin position="24"/>
        <end position="641"/>
    </location>
</feature>
<organism evidence="9 10">
    <name type="scientific">Phaeodactylibacter luteus</name>
    <dbReference type="NCBI Taxonomy" id="1564516"/>
    <lineage>
        <taxon>Bacteria</taxon>
        <taxon>Pseudomonadati</taxon>
        <taxon>Bacteroidota</taxon>
        <taxon>Saprospiria</taxon>
        <taxon>Saprospirales</taxon>
        <taxon>Haliscomenobacteraceae</taxon>
        <taxon>Phaeodactylibacter</taxon>
    </lineage>
</organism>
<feature type="signal peptide" evidence="8">
    <location>
        <begin position="1"/>
        <end position="23"/>
    </location>
</feature>
<proteinExistence type="inferred from homology"/>
<keyword evidence="7" id="KW-0812">Transmembrane</keyword>
<evidence type="ECO:0000256" key="1">
    <source>
        <dbReference type="ARBA" id="ARBA00004496"/>
    </source>
</evidence>
<protein>
    <submittedName>
        <fullName evidence="9">Uncharacterized protein</fullName>
    </submittedName>
</protein>
<dbReference type="OrthoDB" id="1090267at2"/>
<evidence type="ECO:0000313" key="9">
    <source>
        <dbReference type="EMBL" id="TXB62522.1"/>
    </source>
</evidence>
<dbReference type="GO" id="GO:0003677">
    <property type="term" value="F:DNA binding"/>
    <property type="evidence" value="ECO:0007669"/>
    <property type="project" value="InterPro"/>
</dbReference>
<dbReference type="GO" id="GO:0006355">
    <property type="term" value="P:regulation of DNA-templated transcription"/>
    <property type="evidence" value="ECO:0007669"/>
    <property type="project" value="InterPro"/>
</dbReference>
<dbReference type="InterPro" id="IPR016032">
    <property type="entry name" value="Sig_transdc_resp-reg_C-effctor"/>
</dbReference>
<dbReference type="PANTHER" id="PTHR46630">
    <property type="entry name" value="TETRATRICOPEPTIDE REPEAT PROTEIN 29"/>
    <property type="match status" value="1"/>
</dbReference>
<dbReference type="GO" id="GO:0005737">
    <property type="term" value="C:cytoplasm"/>
    <property type="evidence" value="ECO:0007669"/>
    <property type="project" value="UniProtKB-SubCell"/>
</dbReference>
<sequence length="641" mass="74256">MHKKLFLLILLFLSAAEGISAQKACTDWLKATQADTLKTANAALLRLGQFIQEESPYIPCLRQYYMQHFKEDKRMLPYFYSELGRMHVQLNNYDSALHFLALSVAEAPPEERKKHADYRFFLSGNIEILRGDYPKAVAYFEEYLDSAKWDTDYSTTTVNVLTNMGTAYHEMGQPGNAMAYFTQALHRVEMDTTARGHFYRKAMIEHNIGICMMEEGKLEKAQKQFLALEQKVSAHHPSYPYMERLINNSIGKTYLDQGNLDKAQVYLEKVFQNFSPDLNQINFSWQIMELYTRLQSPAKLKTVLDTVQHYYQRAALAPGAEYYFFLGQHALLEQAPLKTAVLHFHQALDLAQTDSMDLYIGRALEALSKAYSQQQDFAKAYQYASKLAQWQKKRERSEQIRMTQDYTAAYELSKYLQQAEMAEKKASIAAQQAALAKRRAQYTTILTFLGLLSAFLMGLSFYQYRKQAVARQEANRERSQRLTQEKAMITRQLEYQQKAVIDKSLWAAGLRNKVRETIERYHKRPEYLLRKIHLIFTESDTLPTLEKEFELFYPEFARQIISSAPGLTQKQIRYAMLFAMELSNKEVAEIMSVTPKAAAMARYRLREQLGLKEGDEQLDIYLRNILLQSGAENILMALETT</sequence>
<reference evidence="9 10" key="1">
    <citation type="submission" date="2019-08" db="EMBL/GenBank/DDBJ databases">
        <title>Genome of Phaeodactylibacter luteus.</title>
        <authorList>
            <person name="Bowman J.P."/>
        </authorList>
    </citation>
    <scope>NUCLEOTIDE SEQUENCE [LARGE SCALE GENOMIC DNA]</scope>
    <source>
        <strain evidence="9 10">KCTC 42180</strain>
    </source>
</reference>